<organism evidence="1 2">
    <name type="scientific">Schizothecium vesticola</name>
    <dbReference type="NCBI Taxonomy" id="314040"/>
    <lineage>
        <taxon>Eukaryota</taxon>
        <taxon>Fungi</taxon>
        <taxon>Dikarya</taxon>
        <taxon>Ascomycota</taxon>
        <taxon>Pezizomycotina</taxon>
        <taxon>Sordariomycetes</taxon>
        <taxon>Sordariomycetidae</taxon>
        <taxon>Sordariales</taxon>
        <taxon>Schizotheciaceae</taxon>
        <taxon>Schizothecium</taxon>
    </lineage>
</organism>
<evidence type="ECO:0000313" key="1">
    <source>
        <dbReference type="EMBL" id="KAK0740803.1"/>
    </source>
</evidence>
<name>A0AA40JZL2_9PEZI</name>
<dbReference type="Proteomes" id="UP001172155">
    <property type="component" value="Unassembled WGS sequence"/>
</dbReference>
<proteinExistence type="predicted"/>
<evidence type="ECO:0000313" key="2">
    <source>
        <dbReference type="Proteomes" id="UP001172155"/>
    </source>
</evidence>
<dbReference type="AlphaFoldDB" id="A0AA40JZL2"/>
<protein>
    <submittedName>
        <fullName evidence="1">Pathogenesis associated protein Cap20</fullName>
    </submittedName>
</protein>
<sequence>MTTSDQINGDVVNGLAQNGNIYTVLSQNGDGNHATSQPAINGDGTSWAFVNHILNYPVVNDSVATFKSTPLGQRSLKFGDSAYRTFAVPVLPYFSWPLQLITPYAKKADDLGDKTLSRVDEKFPIVKKPTDELISDARSMASIPLRVGQTGKEHVLSTYGAELNKTGGNGLLGRGKAAVTTALILTSESLATVSSYLNEKKKQSREVVEEKTASS</sequence>
<dbReference type="EMBL" id="JAUKUD010000006">
    <property type="protein sequence ID" value="KAK0740803.1"/>
    <property type="molecule type" value="Genomic_DNA"/>
</dbReference>
<accession>A0AA40JZL2</accession>
<gene>
    <name evidence="1" type="ORF">B0T18DRAFT_393548</name>
</gene>
<reference evidence="1" key="1">
    <citation type="submission" date="2023-06" db="EMBL/GenBank/DDBJ databases">
        <title>Genome-scale phylogeny and comparative genomics of the fungal order Sordariales.</title>
        <authorList>
            <consortium name="Lawrence Berkeley National Laboratory"/>
            <person name="Hensen N."/>
            <person name="Bonometti L."/>
            <person name="Westerberg I."/>
            <person name="Brannstrom I.O."/>
            <person name="Guillou S."/>
            <person name="Cros-Aarteil S."/>
            <person name="Calhoun S."/>
            <person name="Haridas S."/>
            <person name="Kuo A."/>
            <person name="Mondo S."/>
            <person name="Pangilinan J."/>
            <person name="Riley R."/>
            <person name="LaButti K."/>
            <person name="Andreopoulos B."/>
            <person name="Lipzen A."/>
            <person name="Chen C."/>
            <person name="Yanf M."/>
            <person name="Daum C."/>
            <person name="Ng V."/>
            <person name="Clum A."/>
            <person name="Steindorff A."/>
            <person name="Ohm R."/>
            <person name="Martin F."/>
            <person name="Silar P."/>
            <person name="Natvig D."/>
            <person name="Lalanne C."/>
            <person name="Gautier V."/>
            <person name="Ament-velasquez S.L."/>
            <person name="Kruys A."/>
            <person name="Hutchinson M.I."/>
            <person name="Powell A.J."/>
            <person name="Barry K."/>
            <person name="Miller A.N."/>
            <person name="Grigoriev I.V."/>
            <person name="Debuchy R."/>
            <person name="Gladieux P."/>
            <person name="Thoren M.H."/>
            <person name="Johannesson H."/>
        </authorList>
    </citation>
    <scope>NUCLEOTIDE SEQUENCE</scope>
    <source>
        <strain evidence="1">SMH3187-1</strain>
    </source>
</reference>
<keyword evidence="2" id="KW-1185">Reference proteome</keyword>
<comment type="caution">
    <text evidence="1">The sequence shown here is derived from an EMBL/GenBank/DDBJ whole genome shotgun (WGS) entry which is preliminary data.</text>
</comment>